<dbReference type="Pfam" id="PF07394">
    <property type="entry name" value="DUF1501"/>
    <property type="match status" value="1"/>
</dbReference>
<dbReference type="InterPro" id="IPR026444">
    <property type="entry name" value="Secre_tail"/>
</dbReference>
<evidence type="ECO:0000259" key="1">
    <source>
        <dbReference type="Pfam" id="PF18962"/>
    </source>
</evidence>
<organism evidence="2 3">
    <name type="scientific">Marinoscillum luteum</name>
    <dbReference type="NCBI Taxonomy" id="861051"/>
    <lineage>
        <taxon>Bacteria</taxon>
        <taxon>Pseudomonadati</taxon>
        <taxon>Bacteroidota</taxon>
        <taxon>Cytophagia</taxon>
        <taxon>Cytophagales</taxon>
        <taxon>Reichenbachiellaceae</taxon>
        <taxon>Marinoscillum</taxon>
    </lineage>
</organism>
<accession>A0ABW7N5W3</accession>
<dbReference type="EMBL" id="JBIPKE010000013">
    <property type="protein sequence ID" value="MFH6982966.1"/>
    <property type="molecule type" value="Genomic_DNA"/>
</dbReference>
<dbReference type="InterPro" id="IPR010869">
    <property type="entry name" value="DUF1501"/>
</dbReference>
<keyword evidence="3" id="KW-1185">Reference proteome</keyword>
<evidence type="ECO:0000313" key="3">
    <source>
        <dbReference type="Proteomes" id="UP001610063"/>
    </source>
</evidence>
<dbReference type="RefSeq" id="WP_395416572.1">
    <property type="nucleotide sequence ID" value="NZ_JBIPKE010000013.1"/>
</dbReference>
<sequence>MRRRSFLRHVSHSLAVPGVLGAMGFRMPGPNSLTSLLRMAADTDRVLVMIFLEGGNDGLNTVIPLDQLSALNKVRPHVIMPDNKLLNLSDADVAFHPSFDGLKSLYDENRFQVIQNVGYPQQNYSHFRSTDIWMSASDSNELVNSGWTGRFLSDSYPGYPESFPNDDMTDPLSIEIGYGSSLLFQGPQSSMSMVISDPDFFYDLIENEEREVPDTPAGEKLKYVRLIAKQSQQYGQVVKAAAAKVKSQATYPQTYIAQQLKIVSQLIAGGLRTPLYLVRMGGFDTHDAQVEGSDHTQGEHASLLKDLNDGIMAFMKDLEMQGTDDKVVGQTFSEFGRRIVSNASLGTDHGAAAPMFFFGNAVMGGVTGTNPSISSNAKYDDNLEWEFDFRQIYASVLEQWLGASSVQDVLFRDFETVSIIGEREKTLAAQPQEGRGLLVYPNPLNGRATIRVDAVTEAVAIDLIDISGKHIESIYRGNISQDQQISWETYRLPPGKYFVTVRGQKTRRVFPVMKVGY</sequence>
<comment type="caution">
    <text evidence="2">The sequence shown here is derived from an EMBL/GenBank/DDBJ whole genome shotgun (WGS) entry which is preliminary data.</text>
</comment>
<feature type="domain" description="Secretion system C-terminal sorting" evidence="1">
    <location>
        <begin position="439"/>
        <end position="506"/>
    </location>
</feature>
<proteinExistence type="predicted"/>
<dbReference type="PANTHER" id="PTHR43737:SF1">
    <property type="entry name" value="DUF1501 DOMAIN-CONTAINING PROTEIN"/>
    <property type="match status" value="1"/>
</dbReference>
<name>A0ABW7N5W3_9BACT</name>
<dbReference type="Proteomes" id="UP001610063">
    <property type="component" value="Unassembled WGS sequence"/>
</dbReference>
<dbReference type="Pfam" id="PF18962">
    <property type="entry name" value="Por_Secre_tail"/>
    <property type="match status" value="1"/>
</dbReference>
<gene>
    <name evidence="2" type="ORF">ACHKAR_05930</name>
</gene>
<dbReference type="PANTHER" id="PTHR43737">
    <property type="entry name" value="BLL7424 PROTEIN"/>
    <property type="match status" value="1"/>
</dbReference>
<reference evidence="2 3" key="1">
    <citation type="journal article" date="2013" name="Int. J. Syst. Evol. Microbiol.">
        <title>Marinoscillum luteum sp. nov., isolated from marine sediment.</title>
        <authorList>
            <person name="Cha I.T."/>
            <person name="Park S.J."/>
            <person name="Kim S.J."/>
            <person name="Kim J.G."/>
            <person name="Jung M.Y."/>
            <person name="Shin K.S."/>
            <person name="Kwon K.K."/>
            <person name="Yang S.H."/>
            <person name="Seo Y.S."/>
            <person name="Rhee S.K."/>
        </authorList>
    </citation>
    <scope>NUCLEOTIDE SEQUENCE [LARGE SCALE GENOMIC DNA]</scope>
    <source>
        <strain evidence="2 3">KCTC 23939</strain>
    </source>
</reference>
<evidence type="ECO:0000313" key="2">
    <source>
        <dbReference type="EMBL" id="MFH6982966.1"/>
    </source>
</evidence>
<dbReference type="NCBIfam" id="TIGR04183">
    <property type="entry name" value="Por_Secre_tail"/>
    <property type="match status" value="1"/>
</dbReference>
<protein>
    <submittedName>
        <fullName evidence="2">DUF1501 domain-containing protein</fullName>
    </submittedName>
</protein>